<protein>
    <submittedName>
        <fullName evidence="2">Uncharacterized protein</fullName>
    </submittedName>
</protein>
<feature type="region of interest" description="Disordered" evidence="1">
    <location>
        <begin position="1"/>
        <end position="24"/>
    </location>
</feature>
<proteinExistence type="predicted"/>
<dbReference type="RefSeq" id="WP_301813427.1">
    <property type="nucleotide sequence ID" value="NZ_JAUJZH010000021.1"/>
</dbReference>
<dbReference type="EMBL" id="JAUKVY010000021">
    <property type="protein sequence ID" value="MDO1535646.1"/>
    <property type="molecule type" value="Genomic_DNA"/>
</dbReference>
<evidence type="ECO:0000313" key="3">
    <source>
        <dbReference type="Proteomes" id="UP001169027"/>
    </source>
</evidence>
<evidence type="ECO:0000256" key="1">
    <source>
        <dbReference type="SAM" id="MobiDB-lite"/>
    </source>
</evidence>
<keyword evidence="3" id="KW-1185">Reference proteome</keyword>
<gene>
    <name evidence="2" type="ORF">Q2T77_25510</name>
</gene>
<sequence>MAITQARQGSHRSSQPTEEELPTAVGTAPEFGVAHFDLQDVTSGGICYSTNGGFRRFQSGGDLMNLIWVTNLDMVPKQLPSLRSNKFLQTKLTTLAEDLGVELTGFKQVNGVDKGGMVDVARVLNHTRDLVVAAYPWKAPDREWNKPRLSECIAELLPSVERSVPQIEVALRGAYQSWSSPQMQQKMMYDRGSRMIYFRRNRVEHALDIMRTPLPTSGWYKQPFLDLDNLLDAGQPTLVEVAIEWRNADADTVSLIAFGADAGNTPHIRRWVSQIELTWLLKYARISVLSAYQANAAAPLPAQLQLPSVIAGDPIYQLSIPHGLVAEAHWAGLARPQYNRMKRQSEVTTTSVWYRAMDRAISFQMALAAKELGGNVTGYGSGGVQVRMENLSVQQLLEVADAVGASHPCLASEVVGRERGDS</sequence>
<accession>A0ABT8S9R2</accession>
<reference evidence="2" key="1">
    <citation type="submission" date="2023-06" db="EMBL/GenBank/DDBJ databases">
        <authorList>
            <person name="Jiang Y."/>
            <person name="Liu Q."/>
        </authorList>
    </citation>
    <scope>NUCLEOTIDE SEQUENCE</scope>
    <source>
        <strain evidence="2">CGMCC 1.12090</strain>
    </source>
</reference>
<feature type="compositionally biased region" description="Polar residues" evidence="1">
    <location>
        <begin position="1"/>
        <end position="16"/>
    </location>
</feature>
<organism evidence="2 3">
    <name type="scientific">Variovorax ginsengisoli</name>
    <dbReference type="NCBI Taxonomy" id="363844"/>
    <lineage>
        <taxon>Bacteria</taxon>
        <taxon>Pseudomonadati</taxon>
        <taxon>Pseudomonadota</taxon>
        <taxon>Betaproteobacteria</taxon>
        <taxon>Burkholderiales</taxon>
        <taxon>Comamonadaceae</taxon>
        <taxon>Variovorax</taxon>
    </lineage>
</organism>
<dbReference type="Proteomes" id="UP001169027">
    <property type="component" value="Unassembled WGS sequence"/>
</dbReference>
<comment type="caution">
    <text evidence="2">The sequence shown here is derived from an EMBL/GenBank/DDBJ whole genome shotgun (WGS) entry which is preliminary data.</text>
</comment>
<name>A0ABT8S9R2_9BURK</name>
<evidence type="ECO:0000313" key="2">
    <source>
        <dbReference type="EMBL" id="MDO1535646.1"/>
    </source>
</evidence>